<gene>
    <name evidence="10" type="ORF">OVN521_LOCUS37142</name>
</gene>
<evidence type="ECO:0000256" key="7">
    <source>
        <dbReference type="ARBA" id="ARBA00023211"/>
    </source>
</evidence>
<dbReference type="EMBL" id="CAJOBG010044715">
    <property type="protein sequence ID" value="CAF4438367.1"/>
    <property type="molecule type" value="Genomic_DNA"/>
</dbReference>
<dbReference type="PANTHER" id="PTHR11675:SF68">
    <property type="entry name" value="N-ACETYLGALACTOSAMINYLTRANSFERASE 7"/>
    <property type="match status" value="1"/>
</dbReference>
<evidence type="ECO:0000256" key="4">
    <source>
        <dbReference type="ARBA" id="ARBA00022679"/>
    </source>
</evidence>
<dbReference type="AlphaFoldDB" id="A0A820RMN7"/>
<accession>A0A820RMN7</accession>
<dbReference type="GO" id="GO:0005794">
    <property type="term" value="C:Golgi apparatus"/>
    <property type="evidence" value="ECO:0007669"/>
    <property type="project" value="TreeGrafter"/>
</dbReference>
<evidence type="ECO:0000259" key="9">
    <source>
        <dbReference type="Pfam" id="PF00535"/>
    </source>
</evidence>
<dbReference type="Proteomes" id="UP000663866">
    <property type="component" value="Unassembled WGS sequence"/>
</dbReference>
<keyword evidence="7" id="KW-0464">Manganese</keyword>
<sequence>MIYQNVKNDSSNLEPIMIKGILGNYEPKNLVKIPGPGENGEGVSLKDGEEKQRGEKSVDDYGFNEVASEKISLDRHARDTKPKECWSTLVRTFHSVINTSPKELLKDIILVDDYSDKEHITVRLPEYIKKWNGLAKYVRTKQRVGLVEARAAQGDVIVILDAHCECVTNWLPPLLTRIALNRKTLAVPIVDGIEWNTLQHNSAYFGGT</sequence>
<comment type="pathway">
    <text evidence="2">Protein modification; protein glycosylation.</text>
</comment>
<dbReference type="GO" id="GO:0006493">
    <property type="term" value="P:protein O-linked glycosylation"/>
    <property type="evidence" value="ECO:0007669"/>
    <property type="project" value="TreeGrafter"/>
</dbReference>
<dbReference type="Pfam" id="PF00535">
    <property type="entry name" value="Glycos_transf_2"/>
    <property type="match status" value="1"/>
</dbReference>
<keyword evidence="3" id="KW-0328">Glycosyltransferase</keyword>
<reference evidence="10" key="1">
    <citation type="submission" date="2021-02" db="EMBL/GenBank/DDBJ databases">
        <authorList>
            <person name="Nowell W R."/>
        </authorList>
    </citation>
    <scope>NUCLEOTIDE SEQUENCE</scope>
</reference>
<keyword evidence="4" id="KW-0808">Transferase</keyword>
<dbReference type="SUPFAM" id="SSF53448">
    <property type="entry name" value="Nucleotide-diphospho-sugar transferases"/>
    <property type="match status" value="1"/>
</dbReference>
<evidence type="ECO:0000256" key="1">
    <source>
        <dbReference type="ARBA" id="ARBA00001936"/>
    </source>
</evidence>
<protein>
    <recommendedName>
        <fullName evidence="9">Glycosyltransferase 2-like domain-containing protein</fullName>
    </recommendedName>
</protein>
<evidence type="ECO:0000256" key="6">
    <source>
        <dbReference type="ARBA" id="ARBA00023157"/>
    </source>
</evidence>
<feature type="compositionally biased region" description="Basic and acidic residues" evidence="8">
    <location>
        <begin position="44"/>
        <end position="59"/>
    </location>
</feature>
<comment type="caution">
    <text evidence="10">The sequence shown here is derived from an EMBL/GenBank/DDBJ whole genome shotgun (WGS) entry which is preliminary data.</text>
</comment>
<dbReference type="PANTHER" id="PTHR11675">
    <property type="entry name" value="N-ACETYLGALACTOSAMINYLTRANSFERASE"/>
    <property type="match status" value="1"/>
</dbReference>
<evidence type="ECO:0000256" key="5">
    <source>
        <dbReference type="ARBA" id="ARBA00022723"/>
    </source>
</evidence>
<evidence type="ECO:0000313" key="10">
    <source>
        <dbReference type="EMBL" id="CAF4438367.1"/>
    </source>
</evidence>
<feature type="non-terminal residue" evidence="10">
    <location>
        <position position="1"/>
    </location>
</feature>
<proteinExistence type="predicted"/>
<evidence type="ECO:0000256" key="8">
    <source>
        <dbReference type="SAM" id="MobiDB-lite"/>
    </source>
</evidence>
<evidence type="ECO:0000256" key="3">
    <source>
        <dbReference type="ARBA" id="ARBA00022676"/>
    </source>
</evidence>
<keyword evidence="5" id="KW-0479">Metal-binding</keyword>
<organism evidence="10 11">
    <name type="scientific">Rotaria magnacalcarata</name>
    <dbReference type="NCBI Taxonomy" id="392030"/>
    <lineage>
        <taxon>Eukaryota</taxon>
        <taxon>Metazoa</taxon>
        <taxon>Spiralia</taxon>
        <taxon>Gnathifera</taxon>
        <taxon>Rotifera</taxon>
        <taxon>Eurotatoria</taxon>
        <taxon>Bdelloidea</taxon>
        <taxon>Philodinida</taxon>
        <taxon>Philodinidae</taxon>
        <taxon>Rotaria</taxon>
    </lineage>
</organism>
<dbReference type="GO" id="GO:0046872">
    <property type="term" value="F:metal ion binding"/>
    <property type="evidence" value="ECO:0007669"/>
    <property type="project" value="UniProtKB-KW"/>
</dbReference>
<evidence type="ECO:0000313" key="11">
    <source>
        <dbReference type="Proteomes" id="UP000663866"/>
    </source>
</evidence>
<keyword evidence="6" id="KW-1015">Disulfide bond</keyword>
<feature type="region of interest" description="Disordered" evidence="8">
    <location>
        <begin position="32"/>
        <end position="59"/>
    </location>
</feature>
<evidence type="ECO:0000256" key="2">
    <source>
        <dbReference type="ARBA" id="ARBA00004922"/>
    </source>
</evidence>
<dbReference type="InterPro" id="IPR029044">
    <property type="entry name" value="Nucleotide-diphossugar_trans"/>
</dbReference>
<keyword evidence="11" id="KW-1185">Reference proteome</keyword>
<dbReference type="GO" id="GO:0004653">
    <property type="term" value="F:polypeptide N-acetylgalactosaminyltransferase activity"/>
    <property type="evidence" value="ECO:0007669"/>
    <property type="project" value="TreeGrafter"/>
</dbReference>
<comment type="cofactor">
    <cofactor evidence="1">
        <name>Mn(2+)</name>
        <dbReference type="ChEBI" id="CHEBI:29035"/>
    </cofactor>
</comment>
<dbReference type="InterPro" id="IPR001173">
    <property type="entry name" value="Glyco_trans_2-like"/>
</dbReference>
<feature type="domain" description="Glycosyltransferase 2-like" evidence="9">
    <location>
        <begin position="85"/>
        <end position="199"/>
    </location>
</feature>
<name>A0A820RMN7_9BILA</name>
<dbReference type="Gene3D" id="3.90.550.10">
    <property type="entry name" value="Spore Coat Polysaccharide Biosynthesis Protein SpsA, Chain A"/>
    <property type="match status" value="1"/>
</dbReference>